<dbReference type="NCBIfam" id="TIGR02532">
    <property type="entry name" value="IV_pilin_GFxxxE"/>
    <property type="match status" value="1"/>
</dbReference>
<evidence type="ECO:0000313" key="3">
    <source>
        <dbReference type="EMBL" id="SFV90493.1"/>
    </source>
</evidence>
<accession>A0A1W1E964</accession>
<dbReference type="AlphaFoldDB" id="A0A1W1E964"/>
<gene>
    <name evidence="3" type="ORF">MNB_SV-4-818</name>
</gene>
<keyword evidence="2" id="KW-0812">Transmembrane</keyword>
<organism evidence="3">
    <name type="scientific">hydrothermal vent metagenome</name>
    <dbReference type="NCBI Taxonomy" id="652676"/>
    <lineage>
        <taxon>unclassified sequences</taxon>
        <taxon>metagenomes</taxon>
        <taxon>ecological metagenomes</taxon>
    </lineage>
</organism>
<sequence length="186" mass="21155">MQQRSAFTLIEVLIAIALMGIILPVLYSSIDTLQDSNRQLHRHLTESRQHARAMRMLYLDIAGSDGNLTIRKNDFDRLCIERTTNSLYGLYFPKVCWVVLKENKTLVRVEGVNYHLPLRSDEQVATDAVAVHLTHFNVQWQKGNVLVSLQQKGKKAVQFLVQGISKPKRAKKRAKARQGSADTSKK</sequence>
<feature type="transmembrane region" description="Helical" evidence="2">
    <location>
        <begin position="7"/>
        <end position="27"/>
    </location>
</feature>
<keyword evidence="2" id="KW-0472">Membrane</keyword>
<dbReference type="InterPro" id="IPR012902">
    <property type="entry name" value="N_methyl_site"/>
</dbReference>
<keyword evidence="2" id="KW-1133">Transmembrane helix</keyword>
<dbReference type="InterPro" id="IPR045584">
    <property type="entry name" value="Pilin-like"/>
</dbReference>
<dbReference type="Pfam" id="PF07963">
    <property type="entry name" value="N_methyl"/>
    <property type="match status" value="1"/>
</dbReference>
<reference evidence="3" key="1">
    <citation type="submission" date="2016-10" db="EMBL/GenBank/DDBJ databases">
        <authorList>
            <person name="de Groot N.N."/>
        </authorList>
    </citation>
    <scope>NUCLEOTIDE SEQUENCE</scope>
</reference>
<name>A0A1W1E964_9ZZZZ</name>
<feature type="compositionally biased region" description="Basic residues" evidence="1">
    <location>
        <begin position="167"/>
        <end position="176"/>
    </location>
</feature>
<protein>
    <submittedName>
        <fullName evidence="3">Uncharacterized protein</fullName>
    </submittedName>
</protein>
<evidence type="ECO:0000256" key="2">
    <source>
        <dbReference type="SAM" id="Phobius"/>
    </source>
</evidence>
<evidence type="ECO:0000256" key="1">
    <source>
        <dbReference type="SAM" id="MobiDB-lite"/>
    </source>
</evidence>
<proteinExistence type="predicted"/>
<dbReference type="SUPFAM" id="SSF54523">
    <property type="entry name" value="Pili subunits"/>
    <property type="match status" value="1"/>
</dbReference>
<feature type="region of interest" description="Disordered" evidence="1">
    <location>
        <begin position="167"/>
        <end position="186"/>
    </location>
</feature>
<dbReference type="EMBL" id="FPIB01000017">
    <property type="protein sequence ID" value="SFV90493.1"/>
    <property type="molecule type" value="Genomic_DNA"/>
</dbReference>